<evidence type="ECO:0000256" key="1">
    <source>
        <dbReference type="SAM" id="MobiDB-lite"/>
    </source>
</evidence>
<gene>
    <name evidence="2" type="ORF">PAPOLLO_LOCUS19082</name>
</gene>
<name>A0A8S3XMG7_PARAO</name>
<accession>A0A8S3XMG7</accession>
<reference evidence="2" key="1">
    <citation type="submission" date="2021-04" db="EMBL/GenBank/DDBJ databases">
        <authorList>
            <person name="Tunstrom K."/>
        </authorList>
    </citation>
    <scope>NUCLEOTIDE SEQUENCE</scope>
</reference>
<feature type="compositionally biased region" description="Polar residues" evidence="1">
    <location>
        <begin position="63"/>
        <end position="78"/>
    </location>
</feature>
<feature type="region of interest" description="Disordered" evidence="1">
    <location>
        <begin position="40"/>
        <end position="78"/>
    </location>
</feature>
<dbReference type="Proteomes" id="UP000691718">
    <property type="component" value="Unassembled WGS sequence"/>
</dbReference>
<dbReference type="EMBL" id="CAJQZP010001196">
    <property type="protein sequence ID" value="CAG5028579.1"/>
    <property type="molecule type" value="Genomic_DNA"/>
</dbReference>
<sequence>MHRLFAELDIYNRHQAKPGRLSSVYLALEYIFDVSELERLRREPDPSSDENATAKDAAPQLAEQPTNVDAAMNTPSCG</sequence>
<evidence type="ECO:0000313" key="2">
    <source>
        <dbReference type="EMBL" id="CAG5028579.1"/>
    </source>
</evidence>
<dbReference type="OrthoDB" id="2195431at2759"/>
<dbReference type="AlphaFoldDB" id="A0A8S3XMG7"/>
<evidence type="ECO:0000313" key="3">
    <source>
        <dbReference type="Proteomes" id="UP000691718"/>
    </source>
</evidence>
<protein>
    <submittedName>
        <fullName evidence="2">(apollo) hypothetical protein</fullName>
    </submittedName>
</protein>
<proteinExistence type="predicted"/>
<organism evidence="2 3">
    <name type="scientific">Parnassius apollo</name>
    <name type="common">Apollo butterfly</name>
    <name type="synonym">Papilio apollo</name>
    <dbReference type="NCBI Taxonomy" id="110799"/>
    <lineage>
        <taxon>Eukaryota</taxon>
        <taxon>Metazoa</taxon>
        <taxon>Ecdysozoa</taxon>
        <taxon>Arthropoda</taxon>
        <taxon>Hexapoda</taxon>
        <taxon>Insecta</taxon>
        <taxon>Pterygota</taxon>
        <taxon>Neoptera</taxon>
        <taxon>Endopterygota</taxon>
        <taxon>Lepidoptera</taxon>
        <taxon>Glossata</taxon>
        <taxon>Ditrysia</taxon>
        <taxon>Papilionoidea</taxon>
        <taxon>Papilionidae</taxon>
        <taxon>Parnassiinae</taxon>
        <taxon>Parnassini</taxon>
        <taxon>Parnassius</taxon>
        <taxon>Parnassius</taxon>
    </lineage>
</organism>
<comment type="caution">
    <text evidence="2">The sequence shown here is derived from an EMBL/GenBank/DDBJ whole genome shotgun (WGS) entry which is preliminary data.</text>
</comment>
<keyword evidence="3" id="KW-1185">Reference proteome</keyword>